<dbReference type="CDD" id="cd03784">
    <property type="entry name" value="GT1_Gtf-like"/>
    <property type="match status" value="1"/>
</dbReference>
<dbReference type="PANTHER" id="PTHR48050:SF13">
    <property type="entry name" value="STEROL 3-BETA-GLUCOSYLTRANSFERASE UGT80A2"/>
    <property type="match status" value="1"/>
</dbReference>
<keyword evidence="1 2" id="KW-0808">Transferase</keyword>
<reference evidence="2" key="2">
    <citation type="submission" date="2020-09" db="EMBL/GenBank/DDBJ databases">
        <authorList>
            <person name="Sun Q."/>
            <person name="Ohkuma M."/>
        </authorList>
    </citation>
    <scope>NUCLEOTIDE SEQUENCE</scope>
    <source>
        <strain evidence="2">JCM 4646</strain>
    </source>
</reference>
<dbReference type="PANTHER" id="PTHR48050">
    <property type="entry name" value="STEROL 3-BETA-GLUCOSYLTRANSFERASE"/>
    <property type="match status" value="1"/>
</dbReference>
<dbReference type="Proteomes" id="UP000617734">
    <property type="component" value="Unassembled WGS sequence"/>
</dbReference>
<protein>
    <submittedName>
        <fullName evidence="2">Glycosyl transferase</fullName>
    </submittedName>
</protein>
<evidence type="ECO:0000313" key="3">
    <source>
        <dbReference type="Proteomes" id="UP000617734"/>
    </source>
</evidence>
<dbReference type="EMBL" id="BNBO01000026">
    <property type="protein sequence ID" value="GHH75576.1"/>
    <property type="molecule type" value="Genomic_DNA"/>
</dbReference>
<dbReference type="Pfam" id="PF00201">
    <property type="entry name" value="UDPGT"/>
    <property type="match status" value="1"/>
</dbReference>
<evidence type="ECO:0000256" key="1">
    <source>
        <dbReference type="ARBA" id="ARBA00022679"/>
    </source>
</evidence>
<accession>A0A919G081</accession>
<organism evidence="2 3">
    <name type="scientific">Kitasatospora indigofera</name>
    <dbReference type="NCBI Taxonomy" id="67307"/>
    <lineage>
        <taxon>Bacteria</taxon>
        <taxon>Bacillati</taxon>
        <taxon>Actinomycetota</taxon>
        <taxon>Actinomycetes</taxon>
        <taxon>Kitasatosporales</taxon>
        <taxon>Streptomycetaceae</taxon>
        <taxon>Kitasatospora</taxon>
    </lineage>
</organism>
<dbReference type="GeneID" id="95354861"/>
<evidence type="ECO:0000313" key="2">
    <source>
        <dbReference type="EMBL" id="GHH75576.1"/>
    </source>
</evidence>
<sequence length="392" mass="40954">MSRFLLVVPPLTGHVYPAVGIARELTARGHEVAWTGSEAVLRPLLGPGEQVLGTGSRLFRAQGGHGLAALRSLWEGFIVPYARFTAKPLDAVVRAFRPDVLLVDQHTPAGALVAHRHGLRWASLAPGAMELGRPLRALPQVEAWMRELLGDLWQRAGLPPEEFTDPRFSPDLVLALTGPALTGPAPFPEQYALVGPVLSERPADPGFPWERLDPGRRTVLVTMGTLAGDIGADFHARAARALELCGPGVQAVVTAPRELLPAALPTGTVAVDRAPVVELMARGQLDAVLCHGGMNTVGEALMHGIPLVAAPIRHDQPFVAAQLVASGAGVRVPFPRVAPAALAAALGTVLDGTAHREAAVRVGAALRAGGGAGRAADHLEALAASIGRTRSS</sequence>
<comment type="caution">
    <text evidence="2">The sequence shown here is derived from an EMBL/GenBank/DDBJ whole genome shotgun (WGS) entry which is preliminary data.</text>
</comment>
<dbReference type="InterPro" id="IPR002213">
    <property type="entry name" value="UDP_glucos_trans"/>
</dbReference>
<dbReference type="SUPFAM" id="SSF53756">
    <property type="entry name" value="UDP-Glycosyltransferase/glycogen phosphorylase"/>
    <property type="match status" value="1"/>
</dbReference>
<proteinExistence type="predicted"/>
<reference evidence="2" key="1">
    <citation type="journal article" date="2014" name="Int. J. Syst. Evol. Microbiol.">
        <title>Complete genome sequence of Corynebacterium casei LMG S-19264T (=DSM 44701T), isolated from a smear-ripened cheese.</title>
        <authorList>
            <consortium name="US DOE Joint Genome Institute (JGI-PGF)"/>
            <person name="Walter F."/>
            <person name="Albersmeier A."/>
            <person name="Kalinowski J."/>
            <person name="Ruckert C."/>
        </authorList>
    </citation>
    <scope>NUCLEOTIDE SEQUENCE</scope>
    <source>
        <strain evidence="2">JCM 4646</strain>
    </source>
</reference>
<dbReference type="GO" id="GO:0017000">
    <property type="term" value="P:antibiotic biosynthetic process"/>
    <property type="evidence" value="ECO:0007669"/>
    <property type="project" value="UniProtKB-ARBA"/>
</dbReference>
<name>A0A919G081_9ACTN</name>
<gene>
    <name evidence="2" type="ORF">GCM10018781_44710</name>
</gene>
<keyword evidence="3" id="KW-1185">Reference proteome</keyword>
<dbReference type="AlphaFoldDB" id="A0A919G081"/>
<dbReference type="GO" id="GO:0008194">
    <property type="term" value="F:UDP-glycosyltransferase activity"/>
    <property type="evidence" value="ECO:0007669"/>
    <property type="project" value="InterPro"/>
</dbReference>
<dbReference type="Gene3D" id="3.40.50.2000">
    <property type="entry name" value="Glycogen Phosphorylase B"/>
    <property type="match status" value="2"/>
</dbReference>
<dbReference type="RefSeq" id="WP_190212663.1">
    <property type="nucleotide sequence ID" value="NZ_BNBO01000026.1"/>
</dbReference>
<dbReference type="InterPro" id="IPR050426">
    <property type="entry name" value="Glycosyltransferase_28"/>
</dbReference>